<dbReference type="Gene3D" id="3.40.630.10">
    <property type="entry name" value="Zn peptidases"/>
    <property type="match status" value="2"/>
</dbReference>
<name>I4C9A4_DESTA</name>
<gene>
    <name evidence="3" type="ordered locus">Desti_3494</name>
</gene>
<dbReference type="Gene3D" id="3.30.70.360">
    <property type="match status" value="1"/>
</dbReference>
<dbReference type="RefSeq" id="WP_014811277.1">
    <property type="nucleotide sequence ID" value="NC_018025.1"/>
</dbReference>
<dbReference type="PANTHER" id="PTHR30575">
    <property type="entry name" value="PEPTIDASE M20"/>
    <property type="match status" value="1"/>
</dbReference>
<dbReference type="InterPro" id="IPR011650">
    <property type="entry name" value="Peptidase_M20_dimer"/>
</dbReference>
<dbReference type="HOGENOM" id="CLU_031812_0_1_7"/>
<evidence type="ECO:0000259" key="2">
    <source>
        <dbReference type="Pfam" id="PF07687"/>
    </source>
</evidence>
<dbReference type="AlphaFoldDB" id="I4C9A4"/>
<sequence>MTSEIGLKWVNEHSERLIETSDKLWEFAETALHEYQSSDLLQGELKQAGFEVETGVAGMPTAFRARWGNGTPTVGFLAEYDALPGLSQKSVPRKEPMKEGAPGHGCGHNLLGTAVLGAALALKAEMEQDNLSGTIVVFGCPAEEIMVGKIVMAREGLFDELDVALTWHPQSLNGVMNCGWVAMNSVKFDFHGITSHAAFAPEMGRSALDAVELMNVGVNYLREHVSSNARIHYVITNGGREPNIVPGYAQVWYYIRAPKREEVDAIYARIKDIAEGAALMAGTKVEARLLTACHDCLLNTSLNRHLSDSMQCVASPVWSEEELRFARELTQGFDANQRMRQISIFTRDNLEGHMLHSDVLPLNDTHILLPGSTDVSDVSWIVPTGQIMTACYPIGIPPHSWQLTASVSTSIGHKGMLYAAKVLVKAASELIREAGLLARVKAEHLKNTSEKKYVCALPEDFSLSTVHLE</sequence>
<proteinExistence type="predicted"/>
<keyword evidence="1 3" id="KW-0378">Hydrolase</keyword>
<dbReference type="STRING" id="706587.Desti_3494"/>
<dbReference type="PANTHER" id="PTHR30575:SF0">
    <property type="entry name" value="XAA-ARG DIPEPTIDASE"/>
    <property type="match status" value="1"/>
</dbReference>
<dbReference type="GO" id="GO:0005737">
    <property type="term" value="C:cytoplasm"/>
    <property type="evidence" value="ECO:0007669"/>
    <property type="project" value="TreeGrafter"/>
</dbReference>
<evidence type="ECO:0000256" key="1">
    <source>
        <dbReference type="ARBA" id="ARBA00022801"/>
    </source>
</evidence>
<dbReference type="Proteomes" id="UP000006055">
    <property type="component" value="Chromosome"/>
</dbReference>
<dbReference type="InterPro" id="IPR017145">
    <property type="entry name" value="Aminobenzoyl-glu_utiliz_pB"/>
</dbReference>
<dbReference type="SUPFAM" id="SSF53187">
    <property type="entry name" value="Zn-dependent exopeptidases"/>
    <property type="match status" value="1"/>
</dbReference>
<dbReference type="Pfam" id="PF07687">
    <property type="entry name" value="M20_dimer"/>
    <property type="match status" value="1"/>
</dbReference>
<dbReference type="InterPro" id="IPR017439">
    <property type="entry name" value="Amidohydrolase"/>
</dbReference>
<dbReference type="SUPFAM" id="SSF55031">
    <property type="entry name" value="Bacterial exopeptidase dimerisation domain"/>
    <property type="match status" value="1"/>
</dbReference>
<dbReference type="NCBIfam" id="TIGR01891">
    <property type="entry name" value="amidohydrolases"/>
    <property type="match status" value="1"/>
</dbReference>
<reference evidence="4" key="1">
    <citation type="submission" date="2012-06" db="EMBL/GenBank/DDBJ databases">
        <title>Complete sequence of chromosome of Desulfomonile tiedjei DSM 6799.</title>
        <authorList>
            <person name="Lucas S."/>
            <person name="Copeland A."/>
            <person name="Lapidus A."/>
            <person name="Glavina del Rio T."/>
            <person name="Dalin E."/>
            <person name="Tice H."/>
            <person name="Bruce D."/>
            <person name="Goodwin L."/>
            <person name="Pitluck S."/>
            <person name="Peters L."/>
            <person name="Ovchinnikova G."/>
            <person name="Zeytun A."/>
            <person name="Lu M."/>
            <person name="Kyrpides N."/>
            <person name="Mavromatis K."/>
            <person name="Ivanova N."/>
            <person name="Brettin T."/>
            <person name="Detter J.C."/>
            <person name="Han C."/>
            <person name="Larimer F."/>
            <person name="Land M."/>
            <person name="Hauser L."/>
            <person name="Markowitz V."/>
            <person name="Cheng J.-F."/>
            <person name="Hugenholtz P."/>
            <person name="Woyke T."/>
            <person name="Wu D."/>
            <person name="Spring S."/>
            <person name="Schroeder M."/>
            <person name="Brambilla E."/>
            <person name="Klenk H.-P."/>
            <person name="Eisen J.A."/>
        </authorList>
    </citation>
    <scope>NUCLEOTIDE SEQUENCE [LARGE SCALE GENOMIC DNA]</scope>
    <source>
        <strain evidence="4">ATCC 49306 / DSM 6799 / DCB-1</strain>
    </source>
</reference>
<dbReference type="Pfam" id="PF01546">
    <property type="entry name" value="Peptidase_M20"/>
    <property type="match status" value="1"/>
</dbReference>
<dbReference type="EMBL" id="CP003360">
    <property type="protein sequence ID" value="AFM26145.1"/>
    <property type="molecule type" value="Genomic_DNA"/>
</dbReference>
<dbReference type="FunFam" id="3.30.70.360:FF:000004">
    <property type="entry name" value="Peptidase M20 domain-containing protein 2"/>
    <property type="match status" value="1"/>
</dbReference>
<dbReference type="OrthoDB" id="9777385at2"/>
<dbReference type="InterPro" id="IPR036264">
    <property type="entry name" value="Bact_exopeptidase_dim_dom"/>
</dbReference>
<dbReference type="InterPro" id="IPR052030">
    <property type="entry name" value="Peptidase_M20/M20A_hydrolases"/>
</dbReference>
<dbReference type="GO" id="GO:0016805">
    <property type="term" value="F:dipeptidase activity"/>
    <property type="evidence" value="ECO:0007669"/>
    <property type="project" value="TreeGrafter"/>
</dbReference>
<evidence type="ECO:0000313" key="3">
    <source>
        <dbReference type="EMBL" id="AFM26145.1"/>
    </source>
</evidence>
<dbReference type="GO" id="GO:0046657">
    <property type="term" value="P:folic acid catabolic process"/>
    <property type="evidence" value="ECO:0007669"/>
    <property type="project" value="TreeGrafter"/>
</dbReference>
<dbReference type="PATRIC" id="fig|706587.4.peg.3973"/>
<dbReference type="eggNOG" id="COG1473">
    <property type="taxonomic scope" value="Bacteria"/>
</dbReference>
<organism evidence="3 4">
    <name type="scientific">Desulfomonile tiedjei (strain ATCC 49306 / DSM 6799 / DCB-1)</name>
    <dbReference type="NCBI Taxonomy" id="706587"/>
    <lineage>
        <taxon>Bacteria</taxon>
        <taxon>Pseudomonadati</taxon>
        <taxon>Thermodesulfobacteriota</taxon>
        <taxon>Desulfomonilia</taxon>
        <taxon>Desulfomonilales</taxon>
        <taxon>Desulfomonilaceae</taxon>
        <taxon>Desulfomonile</taxon>
    </lineage>
</organism>
<accession>I4C9A4</accession>
<dbReference type="GO" id="GO:0071713">
    <property type="term" value="F:para-aminobenzoyl-glutamate hydrolase activity"/>
    <property type="evidence" value="ECO:0007669"/>
    <property type="project" value="TreeGrafter"/>
</dbReference>
<keyword evidence="4" id="KW-1185">Reference proteome</keyword>
<dbReference type="PIRSF" id="PIRSF037227">
    <property type="entry name" value="Aminobenzoyl-glu_utiliz_pB"/>
    <property type="match status" value="1"/>
</dbReference>
<dbReference type="KEGG" id="dti:Desti_3494"/>
<protein>
    <submittedName>
        <fullName evidence="3">Amidohydrolase</fullName>
    </submittedName>
</protein>
<evidence type="ECO:0000313" key="4">
    <source>
        <dbReference type="Proteomes" id="UP000006055"/>
    </source>
</evidence>
<feature type="domain" description="Peptidase M20 dimerisation" evidence="2">
    <location>
        <begin position="185"/>
        <end position="276"/>
    </location>
</feature>
<dbReference type="InterPro" id="IPR002933">
    <property type="entry name" value="Peptidase_M20"/>
</dbReference>